<organism evidence="7 8">
    <name type="scientific">Alteromonas halophila</name>
    <dbReference type="NCBI Taxonomy" id="516698"/>
    <lineage>
        <taxon>Bacteria</taxon>
        <taxon>Pseudomonadati</taxon>
        <taxon>Pseudomonadota</taxon>
        <taxon>Gammaproteobacteria</taxon>
        <taxon>Alteromonadales</taxon>
        <taxon>Alteromonadaceae</taxon>
        <taxon>Alteromonas/Salinimonas group</taxon>
        <taxon>Alteromonas</taxon>
    </lineage>
</organism>
<keyword evidence="2" id="KW-0645">Protease</keyword>
<keyword evidence="4" id="KW-0720">Serine protease</keyword>
<comment type="caution">
    <text evidence="7">The sequence shown here is derived from an EMBL/GenBank/DDBJ whole genome shotgun (WGS) entry which is preliminary data.</text>
</comment>
<evidence type="ECO:0000259" key="6">
    <source>
        <dbReference type="PROSITE" id="PS50106"/>
    </source>
</evidence>
<dbReference type="PROSITE" id="PS50106">
    <property type="entry name" value="PDZ"/>
    <property type="match status" value="1"/>
</dbReference>
<reference evidence="7" key="2">
    <citation type="submission" date="2020-09" db="EMBL/GenBank/DDBJ databases">
        <authorList>
            <person name="Sun Q."/>
            <person name="Kim S."/>
        </authorList>
    </citation>
    <scope>NUCLEOTIDE SEQUENCE</scope>
    <source>
        <strain evidence="7">KCTC 22164</strain>
    </source>
</reference>
<dbReference type="Gene3D" id="2.30.42.10">
    <property type="match status" value="1"/>
</dbReference>
<evidence type="ECO:0000256" key="3">
    <source>
        <dbReference type="ARBA" id="ARBA00022801"/>
    </source>
</evidence>
<protein>
    <submittedName>
        <fullName evidence="7">Outer membrane-stress sensor serine endopeptidase DegS</fullName>
    </submittedName>
</protein>
<dbReference type="GO" id="GO:0042597">
    <property type="term" value="C:periplasmic space"/>
    <property type="evidence" value="ECO:0007669"/>
    <property type="project" value="TreeGrafter"/>
</dbReference>
<evidence type="ECO:0000256" key="5">
    <source>
        <dbReference type="SAM" id="Phobius"/>
    </source>
</evidence>
<feature type="domain" description="PDZ" evidence="6">
    <location>
        <begin position="259"/>
        <end position="340"/>
    </location>
</feature>
<keyword evidence="5" id="KW-0812">Transmembrane</keyword>
<dbReference type="Proteomes" id="UP000631300">
    <property type="component" value="Unassembled WGS sequence"/>
</dbReference>
<keyword evidence="5" id="KW-1133">Transmembrane helix</keyword>
<dbReference type="InterPro" id="IPR001940">
    <property type="entry name" value="Peptidase_S1C"/>
</dbReference>
<dbReference type="Pfam" id="PF13180">
    <property type="entry name" value="PDZ_2"/>
    <property type="match status" value="1"/>
</dbReference>
<keyword evidence="8" id="KW-1185">Reference proteome</keyword>
<dbReference type="SMART" id="SM00228">
    <property type="entry name" value="PDZ"/>
    <property type="match status" value="1"/>
</dbReference>
<dbReference type="RefSeq" id="WP_189404487.1">
    <property type="nucleotide sequence ID" value="NZ_BMXP01000002.1"/>
</dbReference>
<reference evidence="7" key="1">
    <citation type="journal article" date="2014" name="Int. J. Syst. Evol. Microbiol.">
        <title>Complete genome sequence of Corynebacterium casei LMG S-19264T (=DSM 44701T), isolated from a smear-ripened cheese.</title>
        <authorList>
            <consortium name="US DOE Joint Genome Institute (JGI-PGF)"/>
            <person name="Walter F."/>
            <person name="Albersmeier A."/>
            <person name="Kalinowski J."/>
            <person name="Ruckert C."/>
        </authorList>
    </citation>
    <scope>NUCLEOTIDE SEQUENCE</scope>
    <source>
        <strain evidence="7">KCTC 22164</strain>
    </source>
</reference>
<evidence type="ECO:0000256" key="2">
    <source>
        <dbReference type="ARBA" id="ARBA00022670"/>
    </source>
</evidence>
<dbReference type="Gene3D" id="2.40.10.10">
    <property type="entry name" value="Trypsin-like serine proteases"/>
    <property type="match status" value="2"/>
</dbReference>
<accession>A0A918JHE1</accession>
<evidence type="ECO:0000256" key="1">
    <source>
        <dbReference type="ARBA" id="ARBA00010541"/>
    </source>
</evidence>
<keyword evidence="3" id="KW-0378">Hydrolase</keyword>
<evidence type="ECO:0000313" key="7">
    <source>
        <dbReference type="EMBL" id="GGW81010.1"/>
    </source>
</evidence>
<dbReference type="SUPFAM" id="SSF50494">
    <property type="entry name" value="Trypsin-like serine proteases"/>
    <property type="match status" value="1"/>
</dbReference>
<evidence type="ECO:0000256" key="4">
    <source>
        <dbReference type="ARBA" id="ARBA00022825"/>
    </source>
</evidence>
<evidence type="ECO:0000313" key="8">
    <source>
        <dbReference type="Proteomes" id="UP000631300"/>
    </source>
</evidence>
<dbReference type="InterPro" id="IPR036034">
    <property type="entry name" value="PDZ_sf"/>
</dbReference>
<dbReference type="InterPro" id="IPR001478">
    <property type="entry name" value="PDZ"/>
</dbReference>
<comment type="similarity">
    <text evidence="1">Belongs to the peptidase S1C family.</text>
</comment>
<feature type="transmembrane region" description="Helical" evidence="5">
    <location>
        <begin position="6"/>
        <end position="28"/>
    </location>
</feature>
<dbReference type="GO" id="GO:0004252">
    <property type="term" value="F:serine-type endopeptidase activity"/>
    <property type="evidence" value="ECO:0007669"/>
    <property type="project" value="InterPro"/>
</dbReference>
<dbReference type="Pfam" id="PF13365">
    <property type="entry name" value="Trypsin_2"/>
    <property type="match status" value="1"/>
</dbReference>
<keyword evidence="5" id="KW-0472">Membrane</keyword>
<dbReference type="InterPro" id="IPR009003">
    <property type="entry name" value="Peptidase_S1_PA"/>
</dbReference>
<dbReference type="PRINTS" id="PR00834">
    <property type="entry name" value="PROTEASES2C"/>
</dbReference>
<dbReference type="GO" id="GO:0006515">
    <property type="term" value="P:protein quality control for misfolded or incompletely synthesized proteins"/>
    <property type="evidence" value="ECO:0007669"/>
    <property type="project" value="TreeGrafter"/>
</dbReference>
<dbReference type="SUPFAM" id="SSF50156">
    <property type="entry name" value="PDZ domain-like"/>
    <property type="match status" value="1"/>
</dbReference>
<proteinExistence type="inferred from homology"/>
<gene>
    <name evidence="7" type="primary">degS</name>
    <name evidence="7" type="ORF">GCM10007391_12620</name>
</gene>
<dbReference type="InterPro" id="IPR043504">
    <property type="entry name" value="Peptidase_S1_PA_chymotrypsin"/>
</dbReference>
<name>A0A918JHE1_9ALTE</name>
<sequence>MSSRQFFWFLTKSVILGLIVAGLILVVVPELRSGPGLTKGWFSEPPVSATRDSHFDALSRSAPAVVNIYSVSIENDTGLFRNQPRERASLGSGVIMTDNGYILTCHHVVKDADSIFVAVQDGRVLEAQITGSDQLTDLAVLKVSADNLHVIPQVDEPDTHVGDTVMAIGNPFDLGQTITHGIVSRAGRNGLSNYVDFIQTDAVLNQGNSGGALVDSNGILLGITNANFQIRDSRNRVRNVDGINFAVPYELAKRVMEEIITNGKVTRGQLGFIGSEYRGRPGIEVTAVAQNSPADKAGLTQGDILLAIDGIRLESASKTLDMIAETDPGTELELEVSRDGDLLTMNVVVAELGAQEFSRPSARP</sequence>
<dbReference type="PANTHER" id="PTHR22939:SF101">
    <property type="entry name" value="PERIPLASMIC PH-DEPENDENT SERINE ENDOPROTEASE DEGQ"/>
    <property type="match status" value="1"/>
</dbReference>
<dbReference type="EMBL" id="BMXP01000002">
    <property type="protein sequence ID" value="GGW81010.1"/>
    <property type="molecule type" value="Genomic_DNA"/>
</dbReference>
<dbReference type="AlphaFoldDB" id="A0A918JHE1"/>
<dbReference type="PANTHER" id="PTHR22939">
    <property type="entry name" value="SERINE PROTEASE FAMILY S1C HTRA-RELATED"/>
    <property type="match status" value="1"/>
</dbReference>